<dbReference type="Proteomes" id="UP000316426">
    <property type="component" value="Chromosome"/>
</dbReference>
<organism evidence="2 3">
    <name type="scientific">Botrimarina mediterranea</name>
    <dbReference type="NCBI Taxonomy" id="2528022"/>
    <lineage>
        <taxon>Bacteria</taxon>
        <taxon>Pseudomonadati</taxon>
        <taxon>Planctomycetota</taxon>
        <taxon>Planctomycetia</taxon>
        <taxon>Pirellulales</taxon>
        <taxon>Lacipirellulaceae</taxon>
        <taxon>Botrimarina</taxon>
    </lineage>
</organism>
<gene>
    <name evidence="2" type="ORF">Spa11_35470</name>
</gene>
<evidence type="ECO:0000256" key="1">
    <source>
        <dbReference type="SAM" id="Phobius"/>
    </source>
</evidence>
<keyword evidence="1" id="KW-1133">Transmembrane helix</keyword>
<reference evidence="2 3" key="1">
    <citation type="submission" date="2019-02" db="EMBL/GenBank/DDBJ databases">
        <title>Deep-cultivation of Planctomycetes and their phenomic and genomic characterization uncovers novel biology.</title>
        <authorList>
            <person name="Wiegand S."/>
            <person name="Jogler M."/>
            <person name="Boedeker C."/>
            <person name="Pinto D."/>
            <person name="Vollmers J."/>
            <person name="Rivas-Marin E."/>
            <person name="Kohn T."/>
            <person name="Peeters S.H."/>
            <person name="Heuer A."/>
            <person name="Rast P."/>
            <person name="Oberbeckmann S."/>
            <person name="Bunk B."/>
            <person name="Jeske O."/>
            <person name="Meyerdierks A."/>
            <person name="Storesund J.E."/>
            <person name="Kallscheuer N."/>
            <person name="Luecker S."/>
            <person name="Lage O.M."/>
            <person name="Pohl T."/>
            <person name="Merkel B.J."/>
            <person name="Hornburger P."/>
            <person name="Mueller R.-W."/>
            <person name="Bruemmer F."/>
            <person name="Labrenz M."/>
            <person name="Spormann A.M."/>
            <person name="Op den Camp H."/>
            <person name="Overmann J."/>
            <person name="Amann R."/>
            <person name="Jetten M.S.M."/>
            <person name="Mascher T."/>
            <person name="Medema M.H."/>
            <person name="Devos D.P."/>
            <person name="Kaster A.-K."/>
            <person name="Ovreas L."/>
            <person name="Rohde M."/>
            <person name="Galperin M.Y."/>
            <person name="Jogler C."/>
        </authorList>
    </citation>
    <scope>NUCLEOTIDE SEQUENCE [LARGE SCALE GENOMIC DNA]</scope>
    <source>
        <strain evidence="2 3">Spa11</strain>
    </source>
</reference>
<keyword evidence="3" id="KW-1185">Reference proteome</keyword>
<protein>
    <recommendedName>
        <fullName evidence="4">TIGR04222 domain-containing membrane protein</fullName>
    </recommendedName>
</protein>
<keyword evidence="1" id="KW-0472">Membrane</keyword>
<name>A0A518KC06_9BACT</name>
<accession>A0A518KC06</accession>
<evidence type="ECO:0008006" key="4">
    <source>
        <dbReference type="Google" id="ProtNLM"/>
    </source>
</evidence>
<dbReference type="RefSeq" id="WP_145114518.1">
    <property type="nucleotide sequence ID" value="NZ_CP036349.1"/>
</dbReference>
<sequence length="262" mass="28641">MRTTDRELWRRLETFEFDDPAASLTFTRRLARENGWDVPYAARVVEEYKRFVFLAMTAGHEVTPSDEVDQAWHLHLTYTRSYWGELCGEVLGRPLHHGPTKGGASEGQRFEDQYEETLASYRDVFSEEPPADVWPPSVVRFGEAKDFVRVNRQRMWLVPKPWCRSSSSAGVVFCGIAAVPPILFGQTHWLLWVIGASIVLSIVYNIAVASRRKPGNRKRHRGGDSGCGGTGLFFGSGCGSDSGGGDSGCGGGGCGGCGGCGG</sequence>
<evidence type="ECO:0000313" key="3">
    <source>
        <dbReference type="Proteomes" id="UP000316426"/>
    </source>
</evidence>
<feature type="transmembrane region" description="Helical" evidence="1">
    <location>
        <begin position="162"/>
        <end position="183"/>
    </location>
</feature>
<evidence type="ECO:0000313" key="2">
    <source>
        <dbReference type="EMBL" id="QDV75332.1"/>
    </source>
</evidence>
<keyword evidence="1" id="KW-0812">Transmembrane</keyword>
<feature type="transmembrane region" description="Helical" evidence="1">
    <location>
        <begin position="189"/>
        <end position="209"/>
    </location>
</feature>
<dbReference type="AlphaFoldDB" id="A0A518KC06"/>
<dbReference type="KEGG" id="bmei:Spa11_35470"/>
<proteinExistence type="predicted"/>
<dbReference type="EMBL" id="CP036349">
    <property type="protein sequence ID" value="QDV75332.1"/>
    <property type="molecule type" value="Genomic_DNA"/>
</dbReference>